<dbReference type="SMART" id="SM00382">
    <property type="entry name" value="AAA"/>
    <property type="match status" value="1"/>
</dbReference>
<dbReference type="PANTHER" id="PTHR43776:SF8">
    <property type="entry name" value="ABC TRANSPORTER, ATP-BINDING PROTEIN"/>
    <property type="match status" value="1"/>
</dbReference>
<dbReference type="PROSITE" id="PS00211">
    <property type="entry name" value="ABC_TRANSPORTER_1"/>
    <property type="match status" value="1"/>
</dbReference>
<dbReference type="InterPro" id="IPR003439">
    <property type="entry name" value="ABC_transporter-like_ATP-bd"/>
</dbReference>
<feature type="domain" description="ABC transporter" evidence="4">
    <location>
        <begin position="6"/>
        <end position="255"/>
    </location>
</feature>
<keyword evidence="2" id="KW-0547">Nucleotide-binding</keyword>
<accession>A0ABT2V4G5</accession>
<protein>
    <submittedName>
        <fullName evidence="5">ABC transporter ATP-binding protein</fullName>
    </submittedName>
</protein>
<keyword evidence="3 5" id="KW-0067">ATP-binding</keyword>
<dbReference type="Pfam" id="PF08352">
    <property type="entry name" value="oligo_HPY"/>
    <property type="match status" value="1"/>
</dbReference>
<dbReference type="NCBIfam" id="TIGR01727">
    <property type="entry name" value="oligo_HPY"/>
    <property type="match status" value="1"/>
</dbReference>
<dbReference type="RefSeq" id="WP_022272737.1">
    <property type="nucleotide sequence ID" value="NZ_JAOQJF010000051.1"/>
</dbReference>
<dbReference type="PROSITE" id="PS50893">
    <property type="entry name" value="ABC_TRANSPORTER_2"/>
    <property type="match status" value="1"/>
</dbReference>
<sequence length="325" mass="36537">MAAPLLEIRNVKKYYPVKKVRNGEDISVKAVDQIDLTVNQGEIVGLVGESGCGKSTLGKTILKLHDITGGQILFHGEDITNYTEKQMRPLREKIQIIFQDPYASLNPKKKVVQSVMTPLDVSGKYTKEEKLKKVIDILNEVGLSEKFLEKYPHEMSGGQRQRVVIARALINDPELVICDEPVSALDVSVRSQVLNLLKDLQKERNLTYIFISHDLSVVEYLCDRVAVMYLGRIMELADKKQLYGNPLHPYTRALLSAIPVPDIHAKKDEIILQGEVPSPLNPPKGCLFSTRCAYATERCHKEAPKLVELTDENGAKRSVSCFLYH</sequence>
<dbReference type="CDD" id="cd03257">
    <property type="entry name" value="ABC_NikE_OppD_transporters"/>
    <property type="match status" value="1"/>
</dbReference>
<dbReference type="InterPro" id="IPR027417">
    <property type="entry name" value="P-loop_NTPase"/>
</dbReference>
<evidence type="ECO:0000313" key="6">
    <source>
        <dbReference type="Proteomes" id="UP001652395"/>
    </source>
</evidence>
<dbReference type="Proteomes" id="UP001652395">
    <property type="component" value="Unassembled WGS sequence"/>
</dbReference>
<proteinExistence type="predicted"/>
<dbReference type="EMBL" id="JAOQJF010000051">
    <property type="protein sequence ID" value="MCU6801341.1"/>
    <property type="molecule type" value="Genomic_DNA"/>
</dbReference>
<dbReference type="InterPro" id="IPR003593">
    <property type="entry name" value="AAA+_ATPase"/>
</dbReference>
<evidence type="ECO:0000259" key="4">
    <source>
        <dbReference type="PROSITE" id="PS50893"/>
    </source>
</evidence>
<dbReference type="InterPro" id="IPR013563">
    <property type="entry name" value="Oligopep_ABC_C"/>
</dbReference>
<dbReference type="InterPro" id="IPR017871">
    <property type="entry name" value="ABC_transporter-like_CS"/>
</dbReference>
<keyword evidence="6" id="KW-1185">Reference proteome</keyword>
<dbReference type="GO" id="GO:0005524">
    <property type="term" value="F:ATP binding"/>
    <property type="evidence" value="ECO:0007669"/>
    <property type="project" value="UniProtKB-KW"/>
</dbReference>
<dbReference type="InterPro" id="IPR050319">
    <property type="entry name" value="ABC_transp_ATP-bind"/>
</dbReference>
<evidence type="ECO:0000256" key="1">
    <source>
        <dbReference type="ARBA" id="ARBA00022448"/>
    </source>
</evidence>
<gene>
    <name evidence="5" type="ORF">OCV69_15665</name>
</gene>
<organism evidence="5 6">
    <name type="scientific">Alitiscatomonas aceti</name>
    <dbReference type="NCBI Taxonomy" id="2981724"/>
    <lineage>
        <taxon>Bacteria</taxon>
        <taxon>Bacillati</taxon>
        <taxon>Bacillota</taxon>
        <taxon>Clostridia</taxon>
        <taxon>Lachnospirales</taxon>
        <taxon>Lachnospiraceae</taxon>
        <taxon>Alitiscatomonas</taxon>
    </lineage>
</organism>
<name>A0ABT2V4G5_9FIRM</name>
<reference evidence="5 6" key="1">
    <citation type="journal article" date="2021" name="ISME Commun">
        <title>Automated analysis of genomic sequences facilitates high-throughput and comprehensive description of bacteria.</title>
        <authorList>
            <person name="Hitch T.C.A."/>
        </authorList>
    </citation>
    <scope>NUCLEOTIDE SEQUENCE [LARGE SCALE GENOMIC DNA]</scope>
    <source>
        <strain evidence="6">f_CCE</strain>
    </source>
</reference>
<keyword evidence="1" id="KW-0813">Transport</keyword>
<evidence type="ECO:0000313" key="5">
    <source>
        <dbReference type="EMBL" id="MCU6801341.1"/>
    </source>
</evidence>
<dbReference type="PANTHER" id="PTHR43776">
    <property type="entry name" value="TRANSPORT ATP-BINDING PROTEIN"/>
    <property type="match status" value="1"/>
</dbReference>
<dbReference type="Pfam" id="PF00005">
    <property type="entry name" value="ABC_tran"/>
    <property type="match status" value="1"/>
</dbReference>
<dbReference type="Gene3D" id="3.40.50.300">
    <property type="entry name" value="P-loop containing nucleotide triphosphate hydrolases"/>
    <property type="match status" value="1"/>
</dbReference>
<evidence type="ECO:0000256" key="2">
    <source>
        <dbReference type="ARBA" id="ARBA00022741"/>
    </source>
</evidence>
<evidence type="ECO:0000256" key="3">
    <source>
        <dbReference type="ARBA" id="ARBA00022840"/>
    </source>
</evidence>
<comment type="caution">
    <text evidence="5">The sequence shown here is derived from an EMBL/GenBank/DDBJ whole genome shotgun (WGS) entry which is preliminary data.</text>
</comment>
<dbReference type="SUPFAM" id="SSF52540">
    <property type="entry name" value="P-loop containing nucleoside triphosphate hydrolases"/>
    <property type="match status" value="1"/>
</dbReference>